<dbReference type="AlphaFoldDB" id="A0A2U1T7A0"/>
<feature type="coiled-coil region" evidence="5">
    <location>
        <begin position="166"/>
        <end position="256"/>
    </location>
</feature>
<dbReference type="PANTHER" id="PTHR47359">
    <property type="entry name" value="PEPTIDOGLYCAN DL-ENDOPEPTIDASE CWLO"/>
    <property type="match status" value="1"/>
</dbReference>
<keyword evidence="4" id="KW-0788">Thiol protease</keyword>
<protein>
    <submittedName>
        <fullName evidence="8">Hydrolase</fullName>
    </submittedName>
</protein>
<evidence type="ECO:0000256" key="2">
    <source>
        <dbReference type="ARBA" id="ARBA00022670"/>
    </source>
</evidence>
<feature type="region of interest" description="Disordered" evidence="6">
    <location>
        <begin position="75"/>
        <end position="108"/>
    </location>
</feature>
<dbReference type="InterPro" id="IPR038765">
    <property type="entry name" value="Papain-like_cys_pep_sf"/>
</dbReference>
<evidence type="ECO:0000256" key="4">
    <source>
        <dbReference type="ARBA" id="ARBA00022807"/>
    </source>
</evidence>
<keyword evidence="9" id="KW-1185">Reference proteome</keyword>
<dbReference type="OrthoDB" id="5177647at2"/>
<accession>A0A2U1T7A0</accession>
<dbReference type="GO" id="GO:0006508">
    <property type="term" value="P:proteolysis"/>
    <property type="evidence" value="ECO:0007669"/>
    <property type="project" value="UniProtKB-KW"/>
</dbReference>
<dbReference type="KEGG" id="cyz:C3B44_03565"/>
<dbReference type="RefSeq" id="WP_108431167.1">
    <property type="nucleotide sequence ID" value="NZ_CP026947.1"/>
</dbReference>
<reference evidence="9" key="1">
    <citation type="submission" date="2018-04" db="EMBL/GenBank/DDBJ databases">
        <authorList>
            <person name="Liu S."/>
            <person name="Wang Z."/>
            <person name="Li J."/>
        </authorList>
    </citation>
    <scope>NUCLEOTIDE SEQUENCE [LARGE SCALE GENOMIC DNA]</scope>
    <source>
        <strain evidence="9">2189</strain>
    </source>
</reference>
<comment type="similarity">
    <text evidence="1">Belongs to the peptidase C40 family.</text>
</comment>
<name>A0A2U1T7A0_9CORY</name>
<feature type="compositionally biased region" description="Basic and acidic residues" evidence="6">
    <location>
        <begin position="75"/>
        <end position="90"/>
    </location>
</feature>
<dbReference type="Pfam" id="PF00877">
    <property type="entry name" value="NLPC_P60"/>
    <property type="match status" value="1"/>
</dbReference>
<evidence type="ECO:0000256" key="1">
    <source>
        <dbReference type="ARBA" id="ARBA00007074"/>
    </source>
</evidence>
<gene>
    <name evidence="8" type="ORF">DF222_04680</name>
</gene>
<evidence type="ECO:0000313" key="9">
    <source>
        <dbReference type="Proteomes" id="UP000244989"/>
    </source>
</evidence>
<comment type="caution">
    <text evidence="8">The sequence shown here is derived from an EMBL/GenBank/DDBJ whole genome shotgun (WGS) entry which is preliminary data.</text>
</comment>
<evidence type="ECO:0000256" key="5">
    <source>
        <dbReference type="SAM" id="Coils"/>
    </source>
</evidence>
<keyword evidence="2" id="KW-0645">Protease</keyword>
<feature type="domain" description="NlpC/P60" evidence="7">
    <location>
        <begin position="281"/>
        <end position="395"/>
    </location>
</feature>
<sequence>MRSPSFSGKMAGTSLIACLTVGGTLTAVPVAGADDTEVLFTQLEEISREASAKNEEVLALEVEIDKTEDAIAESEARVAESQEEIDKSQEAVDAAESESTDASKAAEEADRLAREARSAQEAVRDELDNLAGARYRGVYIDPLTNAVSASDPAAMVDRVSYMSLLADDATAHLQDLEEENRRTAQAASQAHAAVAEANWSQSVVDRAHEDLSAAHEDLKNEQASLEEHRAALEEQRASLEVEQADLETQISDVQSRVDGLSPADLDRWQNRFGSSEIAPSSVSSDGVVGAAMSQIGKPYGWGATGPNAYDCSGLMYWAFQQQGKTIPRTSAAQVSGGQPVSRGELQPGDIVGFYPGVTHVGMYIGNGQVVHASDYGTPVGVASLDSMPFAGAARY</sequence>
<dbReference type="Proteomes" id="UP000244989">
    <property type="component" value="Unassembled WGS sequence"/>
</dbReference>
<keyword evidence="5" id="KW-0175">Coiled coil</keyword>
<dbReference type="InterPro" id="IPR000064">
    <property type="entry name" value="NLP_P60_dom"/>
</dbReference>
<keyword evidence="3 8" id="KW-0378">Hydrolase</keyword>
<organism evidence="8 9">
    <name type="scientific">Corynebacterium yudongzhengii</name>
    <dbReference type="NCBI Taxonomy" id="2080740"/>
    <lineage>
        <taxon>Bacteria</taxon>
        <taxon>Bacillati</taxon>
        <taxon>Actinomycetota</taxon>
        <taxon>Actinomycetes</taxon>
        <taxon>Mycobacteriales</taxon>
        <taxon>Corynebacteriaceae</taxon>
        <taxon>Corynebacterium</taxon>
    </lineage>
</organism>
<dbReference type="SUPFAM" id="SSF54001">
    <property type="entry name" value="Cysteine proteinases"/>
    <property type="match status" value="1"/>
</dbReference>
<dbReference type="InterPro" id="IPR051794">
    <property type="entry name" value="PG_Endopeptidase_C40"/>
</dbReference>
<dbReference type="GO" id="GO:0008234">
    <property type="term" value="F:cysteine-type peptidase activity"/>
    <property type="evidence" value="ECO:0007669"/>
    <property type="project" value="UniProtKB-KW"/>
</dbReference>
<dbReference type="Gene3D" id="3.90.1720.10">
    <property type="entry name" value="endopeptidase domain like (from Nostoc punctiforme)"/>
    <property type="match status" value="1"/>
</dbReference>
<dbReference type="PROSITE" id="PS51935">
    <property type="entry name" value="NLPC_P60"/>
    <property type="match status" value="1"/>
</dbReference>
<evidence type="ECO:0000256" key="6">
    <source>
        <dbReference type="SAM" id="MobiDB-lite"/>
    </source>
</evidence>
<evidence type="ECO:0000313" key="8">
    <source>
        <dbReference type="EMBL" id="PWC01880.1"/>
    </source>
</evidence>
<dbReference type="PANTHER" id="PTHR47359:SF3">
    <property type="entry name" value="NLP_P60 DOMAIN-CONTAINING PROTEIN-RELATED"/>
    <property type="match status" value="1"/>
</dbReference>
<dbReference type="EMBL" id="QEEZ01000007">
    <property type="protein sequence ID" value="PWC01880.1"/>
    <property type="molecule type" value="Genomic_DNA"/>
</dbReference>
<proteinExistence type="inferred from homology"/>
<evidence type="ECO:0000259" key="7">
    <source>
        <dbReference type="PROSITE" id="PS51935"/>
    </source>
</evidence>
<evidence type="ECO:0000256" key="3">
    <source>
        <dbReference type="ARBA" id="ARBA00022801"/>
    </source>
</evidence>